<evidence type="ECO:0000313" key="1">
    <source>
        <dbReference type="EMBL" id="OQR94444.1"/>
    </source>
</evidence>
<accession>A0A1V9Z8W9</accession>
<organism evidence="1 2">
    <name type="scientific">Achlya hypogyna</name>
    <name type="common">Oomycete</name>
    <name type="synonym">Protoachlya hypogyna</name>
    <dbReference type="NCBI Taxonomy" id="1202772"/>
    <lineage>
        <taxon>Eukaryota</taxon>
        <taxon>Sar</taxon>
        <taxon>Stramenopiles</taxon>
        <taxon>Oomycota</taxon>
        <taxon>Saprolegniomycetes</taxon>
        <taxon>Saprolegniales</taxon>
        <taxon>Achlyaceae</taxon>
        <taxon>Achlya</taxon>
    </lineage>
</organism>
<dbReference type="OrthoDB" id="10373791at2759"/>
<dbReference type="Proteomes" id="UP000243579">
    <property type="component" value="Unassembled WGS sequence"/>
</dbReference>
<dbReference type="EMBL" id="JNBR01000362">
    <property type="protein sequence ID" value="OQR94444.1"/>
    <property type="molecule type" value="Genomic_DNA"/>
</dbReference>
<evidence type="ECO:0000313" key="2">
    <source>
        <dbReference type="Proteomes" id="UP000243579"/>
    </source>
</evidence>
<comment type="caution">
    <text evidence="1">The sequence shown here is derived from an EMBL/GenBank/DDBJ whole genome shotgun (WGS) entry which is preliminary data.</text>
</comment>
<name>A0A1V9Z8W9_ACHHY</name>
<sequence>MEVPQLVVNPLDFAVTSSASGKRVLLVSLDDVALETPSKRIKITLAPPPVDALKIITGNDDEDDSPRDVAADELLLPIWNYTSLLPEDDLVDDDVWLLDYFLS</sequence>
<protein>
    <submittedName>
        <fullName evidence="1">Uncharacterized protein</fullName>
    </submittedName>
</protein>
<reference evidence="1 2" key="1">
    <citation type="journal article" date="2014" name="Genome Biol. Evol.">
        <title>The secreted proteins of Achlya hypogyna and Thraustotheca clavata identify the ancestral oomycete secretome and reveal gene acquisitions by horizontal gene transfer.</title>
        <authorList>
            <person name="Misner I."/>
            <person name="Blouin N."/>
            <person name="Leonard G."/>
            <person name="Richards T.A."/>
            <person name="Lane C.E."/>
        </authorList>
    </citation>
    <scope>NUCLEOTIDE SEQUENCE [LARGE SCALE GENOMIC DNA]</scope>
    <source>
        <strain evidence="1 2">ATCC 48635</strain>
    </source>
</reference>
<gene>
    <name evidence="1" type="ORF">ACHHYP_01284</name>
</gene>
<proteinExistence type="predicted"/>
<keyword evidence="2" id="KW-1185">Reference proteome</keyword>
<dbReference type="AlphaFoldDB" id="A0A1V9Z8W9"/>